<dbReference type="InterPro" id="IPR037185">
    <property type="entry name" value="EmrE-like"/>
</dbReference>
<evidence type="ECO:0000256" key="5">
    <source>
        <dbReference type="ARBA" id="ARBA00023136"/>
    </source>
</evidence>
<dbReference type="InterPro" id="IPR000620">
    <property type="entry name" value="EamA_dom"/>
</dbReference>
<feature type="transmembrane region" description="Helical" evidence="6">
    <location>
        <begin position="53"/>
        <end position="73"/>
    </location>
</feature>
<dbReference type="PANTHER" id="PTHR32322">
    <property type="entry name" value="INNER MEMBRANE TRANSPORTER"/>
    <property type="match status" value="1"/>
</dbReference>
<reference evidence="8 9" key="1">
    <citation type="submission" date="2019-09" db="EMBL/GenBank/DDBJ databases">
        <title>Hydrogenophaga aromatica sp. nov., isolated from a para-xylene-degrading enrichment culture.</title>
        <authorList>
            <person name="Tancsics A."/>
            <person name="Banerjee S."/>
        </authorList>
    </citation>
    <scope>NUCLEOTIDE SEQUENCE [LARGE SCALE GENOMIC DNA]</scope>
    <source>
        <strain evidence="8 9">D2P1</strain>
    </source>
</reference>
<dbReference type="AlphaFoldDB" id="A0A7Y8GT50"/>
<sequence>MSHSTALPALLPSHREQTLGLWLGLIGVVVFALTLPMTRLATGTADAPQLSPWFVTWARAALAGGLSAIYLLATRSPLPAPEHRQPLALSLLGNAIGYPLLLGWALRHVTASHAAVITALLPLATAAAAAWLLHQRARLGFWLFAGLGSLLVAAYSVLRAHQLGHGFGLAWADLLLVGAVIAAALGYVAGAKVTPVLGAERVISWVCVMALPLTVPGALLTWPDQPINTSAWWALLYVGVFSMWAGFFAWFRGLALGGALRVSQLQLLQPFVSILAAVPLLGESLDAMTLGFAVAVVATVFMGRRMAAPPIAYPKSNKETS</sequence>
<evidence type="ECO:0000313" key="8">
    <source>
        <dbReference type="EMBL" id="NWF43868.1"/>
    </source>
</evidence>
<dbReference type="Proteomes" id="UP000545507">
    <property type="component" value="Unassembled WGS sequence"/>
</dbReference>
<keyword evidence="3 6" id="KW-0812">Transmembrane</keyword>
<comment type="caution">
    <text evidence="8">The sequence shown here is derived from an EMBL/GenBank/DDBJ whole genome shotgun (WGS) entry which is preliminary data.</text>
</comment>
<keyword evidence="9" id="KW-1185">Reference proteome</keyword>
<evidence type="ECO:0000256" key="3">
    <source>
        <dbReference type="ARBA" id="ARBA00022692"/>
    </source>
</evidence>
<comment type="similarity">
    <text evidence="2">Belongs to the EamA transporter family.</text>
</comment>
<dbReference type="EMBL" id="VYGV01000001">
    <property type="protein sequence ID" value="NWF43868.1"/>
    <property type="molecule type" value="Genomic_DNA"/>
</dbReference>
<feature type="transmembrane region" description="Helical" evidence="6">
    <location>
        <begin position="113"/>
        <end position="133"/>
    </location>
</feature>
<feature type="transmembrane region" description="Helical" evidence="6">
    <location>
        <begin position="20"/>
        <end position="41"/>
    </location>
</feature>
<accession>A0A7Y8GT50</accession>
<feature type="transmembrane region" description="Helical" evidence="6">
    <location>
        <begin position="170"/>
        <end position="190"/>
    </location>
</feature>
<keyword evidence="4 6" id="KW-1133">Transmembrane helix</keyword>
<feature type="transmembrane region" description="Helical" evidence="6">
    <location>
        <begin position="202"/>
        <end position="220"/>
    </location>
</feature>
<feature type="transmembrane region" description="Helical" evidence="6">
    <location>
        <begin position="85"/>
        <end position="106"/>
    </location>
</feature>
<gene>
    <name evidence="8" type="ORF">F3K02_01170</name>
</gene>
<keyword evidence="5 6" id="KW-0472">Membrane</keyword>
<evidence type="ECO:0000313" key="9">
    <source>
        <dbReference type="Proteomes" id="UP000545507"/>
    </source>
</evidence>
<feature type="transmembrane region" description="Helical" evidence="6">
    <location>
        <begin position="139"/>
        <end position="158"/>
    </location>
</feature>
<feature type="domain" description="EamA" evidence="7">
    <location>
        <begin position="19"/>
        <end position="148"/>
    </location>
</feature>
<evidence type="ECO:0000256" key="6">
    <source>
        <dbReference type="SAM" id="Phobius"/>
    </source>
</evidence>
<name>A0A7Y8GT50_9BURK</name>
<dbReference type="InterPro" id="IPR050638">
    <property type="entry name" value="AA-Vitamin_Transporters"/>
</dbReference>
<evidence type="ECO:0000256" key="4">
    <source>
        <dbReference type="ARBA" id="ARBA00022989"/>
    </source>
</evidence>
<dbReference type="RefSeq" id="WP_177132415.1">
    <property type="nucleotide sequence ID" value="NZ_VYGV01000001.1"/>
</dbReference>
<dbReference type="Pfam" id="PF00892">
    <property type="entry name" value="EamA"/>
    <property type="match status" value="2"/>
</dbReference>
<dbReference type="PANTHER" id="PTHR32322:SF2">
    <property type="entry name" value="EAMA DOMAIN-CONTAINING PROTEIN"/>
    <property type="match status" value="1"/>
</dbReference>
<evidence type="ECO:0000256" key="1">
    <source>
        <dbReference type="ARBA" id="ARBA00004141"/>
    </source>
</evidence>
<dbReference type="GO" id="GO:0016020">
    <property type="term" value="C:membrane"/>
    <property type="evidence" value="ECO:0007669"/>
    <property type="project" value="UniProtKB-SubCell"/>
</dbReference>
<feature type="transmembrane region" description="Helical" evidence="6">
    <location>
        <begin position="232"/>
        <end position="251"/>
    </location>
</feature>
<protein>
    <submittedName>
        <fullName evidence="8">DMT family transporter</fullName>
    </submittedName>
</protein>
<feature type="domain" description="EamA" evidence="7">
    <location>
        <begin position="171"/>
        <end position="302"/>
    </location>
</feature>
<evidence type="ECO:0000256" key="2">
    <source>
        <dbReference type="ARBA" id="ARBA00007362"/>
    </source>
</evidence>
<dbReference type="SUPFAM" id="SSF103481">
    <property type="entry name" value="Multidrug resistance efflux transporter EmrE"/>
    <property type="match status" value="2"/>
</dbReference>
<comment type="subcellular location">
    <subcellularLocation>
        <location evidence="1">Membrane</location>
        <topology evidence="1">Multi-pass membrane protein</topology>
    </subcellularLocation>
</comment>
<proteinExistence type="inferred from homology"/>
<organism evidence="8 9">
    <name type="scientific">Hydrogenophaga aromaticivorans</name>
    <dbReference type="NCBI Taxonomy" id="2610898"/>
    <lineage>
        <taxon>Bacteria</taxon>
        <taxon>Pseudomonadati</taxon>
        <taxon>Pseudomonadota</taxon>
        <taxon>Betaproteobacteria</taxon>
        <taxon>Burkholderiales</taxon>
        <taxon>Comamonadaceae</taxon>
        <taxon>Hydrogenophaga</taxon>
    </lineage>
</organism>
<evidence type="ECO:0000259" key="7">
    <source>
        <dbReference type="Pfam" id="PF00892"/>
    </source>
</evidence>